<dbReference type="GeneID" id="106069966"/>
<evidence type="ECO:0000313" key="4">
    <source>
        <dbReference type="RefSeq" id="XP_055865494.1"/>
    </source>
</evidence>
<protein>
    <submittedName>
        <fullName evidence="4">Uncharacterized protein LOC106069966 isoform X1</fullName>
    </submittedName>
</protein>
<proteinExistence type="predicted"/>
<evidence type="ECO:0000313" key="3">
    <source>
        <dbReference type="Proteomes" id="UP001165740"/>
    </source>
</evidence>
<keyword evidence="2" id="KW-0812">Transmembrane</keyword>
<gene>
    <name evidence="4" type="primary">LOC106069966</name>
</gene>
<evidence type="ECO:0000256" key="2">
    <source>
        <dbReference type="SAM" id="Phobius"/>
    </source>
</evidence>
<sequence length="500" mass="55981">MSEKIRCEDRQTEKERESMPENFIATDALKNETSSTDSSIMFQVFCFISTLTILYVMKVKGTQGKAVMFYENIAADTNECTKTHQPGSNRIVLRGQAHLPTQSNWTSYIIFDQKSDTSNDFKLLCLIDTRLQCESNTVSDICYCQPTQTEDTYQFVVNISTVTTEMSGLVRAYLMMKNSTSVFTQTSLSSWQESNSPVKTSLTINDEPVGDNCTATIHSKKLKIEANCTGMRGPCWLELTTGHNSTPAVGNRHIFFEHSVESDSNVTVVLSRSRCNKENFQEMYRCQITIMTSMEVSEASTNTAIIGAIVGAVLVPLGVIIIIISVVVYKKKLAQREKQDHGNDTDTQEKENDVVTTPLIYSDGDTQGNSPTETATYSEIPSDHRSSFTTSAGERVQVHCTIEIENQKDADSSTQPVYLADSRTWTSSGNEGTQDYSRPGTEEQTPVKTFDQITHLADSKWRLLFFESEGKLIKESKKRETESQTEKEIAGRKISLIQIH</sequence>
<feature type="compositionally biased region" description="Polar residues" evidence="1">
    <location>
        <begin position="423"/>
        <end position="444"/>
    </location>
</feature>
<keyword evidence="2" id="KW-1133">Transmembrane helix</keyword>
<keyword evidence="2" id="KW-0472">Membrane</keyword>
<accession>A0A9W2YRZ1</accession>
<name>A0A9W2YRZ1_BIOGL</name>
<evidence type="ECO:0000256" key="1">
    <source>
        <dbReference type="SAM" id="MobiDB-lite"/>
    </source>
</evidence>
<dbReference type="RefSeq" id="XP_055865494.1">
    <property type="nucleotide sequence ID" value="XM_056009519.1"/>
</dbReference>
<feature type="compositionally biased region" description="Polar residues" evidence="1">
    <location>
        <begin position="364"/>
        <end position="379"/>
    </location>
</feature>
<dbReference type="Proteomes" id="UP001165740">
    <property type="component" value="Chromosome 14"/>
</dbReference>
<organism evidence="3 4">
    <name type="scientific">Biomphalaria glabrata</name>
    <name type="common">Bloodfluke planorb</name>
    <name type="synonym">Freshwater snail</name>
    <dbReference type="NCBI Taxonomy" id="6526"/>
    <lineage>
        <taxon>Eukaryota</taxon>
        <taxon>Metazoa</taxon>
        <taxon>Spiralia</taxon>
        <taxon>Lophotrochozoa</taxon>
        <taxon>Mollusca</taxon>
        <taxon>Gastropoda</taxon>
        <taxon>Heterobranchia</taxon>
        <taxon>Euthyneura</taxon>
        <taxon>Panpulmonata</taxon>
        <taxon>Hygrophila</taxon>
        <taxon>Lymnaeoidea</taxon>
        <taxon>Planorbidae</taxon>
        <taxon>Biomphalaria</taxon>
    </lineage>
</organism>
<dbReference type="AlphaFoldDB" id="A0A9W2YRZ1"/>
<keyword evidence="3" id="KW-1185">Reference proteome</keyword>
<feature type="transmembrane region" description="Helical" evidence="2">
    <location>
        <begin position="304"/>
        <end position="329"/>
    </location>
</feature>
<feature type="region of interest" description="Disordered" evidence="1">
    <location>
        <begin position="359"/>
        <end position="391"/>
    </location>
</feature>
<feature type="region of interest" description="Disordered" evidence="1">
    <location>
        <begin position="422"/>
        <end position="444"/>
    </location>
</feature>
<reference evidence="4" key="1">
    <citation type="submission" date="2025-08" db="UniProtKB">
        <authorList>
            <consortium name="RefSeq"/>
        </authorList>
    </citation>
    <scope>IDENTIFICATION</scope>
</reference>